<protein>
    <recommendedName>
        <fullName evidence="3 8">Aspartate carbamoyltransferase</fullName>
        <ecNumber evidence="3 8">2.1.3.2</ecNumber>
    </recommendedName>
</protein>
<feature type="domain" description="Aspartate/ornithine carbamoyltransferase carbamoyl-P binding" evidence="11">
    <location>
        <begin position="25"/>
        <end position="167"/>
    </location>
</feature>
<comment type="function">
    <text evidence="6">Catalyzes the condensation of carbamoyl phosphate and aspartate to form carbamoyl aspartate and inorganic phosphate, the committed step in the de novo pyrimidine nucleotide biosynthesis pathway.</text>
</comment>
<dbReference type="InterPro" id="IPR002082">
    <property type="entry name" value="Asp_carbamoyltransf"/>
</dbReference>
<dbReference type="InterPro" id="IPR006131">
    <property type="entry name" value="Asp_carbamoyltransf_Asp/Orn-bd"/>
</dbReference>
<keyword evidence="4 9" id="KW-0808">Transferase</keyword>
<dbReference type="PRINTS" id="PR00100">
    <property type="entry name" value="AOTCASE"/>
</dbReference>
<dbReference type="Gene3D" id="3.40.50.1370">
    <property type="entry name" value="Aspartate/ornithine carbamoyltransferase"/>
    <property type="match status" value="2"/>
</dbReference>
<dbReference type="InterPro" id="IPR006132">
    <property type="entry name" value="Asp/Orn_carbamoyltranf_P-bd"/>
</dbReference>
<evidence type="ECO:0000256" key="4">
    <source>
        <dbReference type="ARBA" id="ARBA00022679"/>
    </source>
</evidence>
<dbReference type="EC" id="2.1.3.2" evidence="3 8"/>
<evidence type="ECO:0000313" key="12">
    <source>
        <dbReference type="EMBL" id="PIT96276.1"/>
    </source>
</evidence>
<dbReference type="UniPathway" id="UPA00070">
    <property type="reaction ID" value="UER00116"/>
</dbReference>
<dbReference type="GO" id="GO:0006520">
    <property type="term" value="P:amino acid metabolic process"/>
    <property type="evidence" value="ECO:0007669"/>
    <property type="project" value="InterPro"/>
</dbReference>
<dbReference type="SUPFAM" id="SSF53671">
    <property type="entry name" value="Aspartate/ornithine carbamoyltransferase"/>
    <property type="match status" value="1"/>
</dbReference>
<dbReference type="FunFam" id="3.40.50.1370:FF:000002">
    <property type="entry name" value="Aspartate carbamoyltransferase 2"/>
    <property type="match status" value="1"/>
</dbReference>
<dbReference type="GO" id="GO:0006207">
    <property type="term" value="P:'de novo' pyrimidine nucleobase biosynthetic process"/>
    <property type="evidence" value="ECO:0007669"/>
    <property type="project" value="InterPro"/>
</dbReference>
<evidence type="ECO:0000256" key="9">
    <source>
        <dbReference type="RuleBase" id="RU003634"/>
    </source>
</evidence>
<evidence type="ECO:0000256" key="2">
    <source>
        <dbReference type="ARBA" id="ARBA00008896"/>
    </source>
</evidence>
<dbReference type="InterPro" id="IPR006130">
    <property type="entry name" value="Asp/Orn_carbamoylTrfase"/>
</dbReference>
<feature type="domain" description="Aspartate/ornithine carbamoyltransferase Asp/Orn-binding" evidence="10">
    <location>
        <begin position="175"/>
        <end position="324"/>
    </location>
</feature>
<evidence type="ECO:0000259" key="10">
    <source>
        <dbReference type="Pfam" id="PF00185"/>
    </source>
</evidence>
<dbReference type="GO" id="GO:0016597">
    <property type="term" value="F:amino acid binding"/>
    <property type="evidence" value="ECO:0007669"/>
    <property type="project" value="InterPro"/>
</dbReference>
<dbReference type="NCBIfam" id="TIGR00670">
    <property type="entry name" value="asp_carb_tr"/>
    <property type="match status" value="1"/>
</dbReference>
<accession>A0A2M6WU68</accession>
<dbReference type="EMBL" id="PFAM01000008">
    <property type="protein sequence ID" value="PIT96276.1"/>
    <property type="molecule type" value="Genomic_DNA"/>
</dbReference>
<dbReference type="AlphaFoldDB" id="A0A2M6WU68"/>
<evidence type="ECO:0000256" key="1">
    <source>
        <dbReference type="ARBA" id="ARBA00004852"/>
    </source>
</evidence>
<dbReference type="Pfam" id="PF02729">
    <property type="entry name" value="OTCace_N"/>
    <property type="match status" value="1"/>
</dbReference>
<sequence length="345" mass="39149">MTALEQITFNAYHLPQYRNTWKLSHIIETQQFDIPTLFNIFALAKELKKTVNYGNCHYLENIRVVSQFQEASSRTKNSFEMATSFLGALLASSTENALEFSSLVKGESQADNFRMLNQLHPDIIIVRFKNTGDAKLAASVSQIPIINAGDGHGQHPTQAILDVDTIYNELGRLDNLNIGLVGDLRKGRTVRSLAYLMAKFKQNKIFFVSPPSLSVNEDIKDYLNRHHVVYSEHHNLLEVAKDLNVLYMTRIQKERGSEITPNEQVSVSLTEAVKQILPTSAQDCIVMHPLPRGPEISPDFDQDPRAKYWKQVENGLFTRMAELLMISNPEKARYLVDNSKNMVLL</sequence>
<reference evidence="13" key="1">
    <citation type="submission" date="2017-09" db="EMBL/GenBank/DDBJ databases">
        <title>Depth-based differentiation of microbial function through sediment-hosted aquifers and enrichment of novel symbionts in the deep terrestrial subsurface.</title>
        <authorList>
            <person name="Probst A.J."/>
            <person name="Ladd B."/>
            <person name="Jarett J.K."/>
            <person name="Geller-Mcgrath D.E."/>
            <person name="Sieber C.M.K."/>
            <person name="Emerson J.B."/>
            <person name="Anantharaman K."/>
            <person name="Thomas B.C."/>
            <person name="Malmstrom R."/>
            <person name="Stieglmeier M."/>
            <person name="Klingl A."/>
            <person name="Woyke T."/>
            <person name="Ryan C.M."/>
            <person name="Banfield J.F."/>
        </authorList>
    </citation>
    <scope>NUCLEOTIDE SEQUENCE [LARGE SCALE GENOMIC DNA]</scope>
</reference>
<evidence type="ECO:0000256" key="3">
    <source>
        <dbReference type="ARBA" id="ARBA00013008"/>
    </source>
</evidence>
<dbReference type="GO" id="GO:0004070">
    <property type="term" value="F:aspartate carbamoyltransferase activity"/>
    <property type="evidence" value="ECO:0007669"/>
    <property type="project" value="UniProtKB-UniRule"/>
</dbReference>
<comment type="caution">
    <text evidence="12">The sequence shown here is derived from an EMBL/GenBank/DDBJ whole genome shotgun (WGS) entry which is preliminary data.</text>
</comment>
<evidence type="ECO:0000256" key="5">
    <source>
        <dbReference type="ARBA" id="ARBA00022975"/>
    </source>
</evidence>
<dbReference type="Pfam" id="PF00185">
    <property type="entry name" value="OTCace"/>
    <property type="match status" value="1"/>
</dbReference>
<dbReference type="Proteomes" id="UP000228533">
    <property type="component" value="Unassembled WGS sequence"/>
</dbReference>
<dbReference type="PANTHER" id="PTHR45753:SF6">
    <property type="entry name" value="ASPARTATE CARBAMOYLTRANSFERASE"/>
    <property type="match status" value="1"/>
</dbReference>
<organism evidence="12 13">
    <name type="scientific">Candidatus Falkowbacteria bacterium CG10_big_fil_rev_8_21_14_0_10_37_14</name>
    <dbReference type="NCBI Taxonomy" id="1974561"/>
    <lineage>
        <taxon>Bacteria</taxon>
        <taxon>Candidatus Falkowiibacteriota</taxon>
    </lineage>
</organism>
<evidence type="ECO:0000256" key="8">
    <source>
        <dbReference type="NCBIfam" id="TIGR00670"/>
    </source>
</evidence>
<gene>
    <name evidence="12" type="primary">pyrB</name>
    <name evidence="12" type="ORF">COT94_01125</name>
</gene>
<evidence type="ECO:0000313" key="13">
    <source>
        <dbReference type="Proteomes" id="UP000228533"/>
    </source>
</evidence>
<evidence type="ECO:0000256" key="6">
    <source>
        <dbReference type="ARBA" id="ARBA00043884"/>
    </source>
</evidence>
<comment type="catalytic activity">
    <reaction evidence="7">
        <text>carbamoyl phosphate + L-aspartate = N-carbamoyl-L-aspartate + phosphate + H(+)</text>
        <dbReference type="Rhea" id="RHEA:20013"/>
        <dbReference type="ChEBI" id="CHEBI:15378"/>
        <dbReference type="ChEBI" id="CHEBI:29991"/>
        <dbReference type="ChEBI" id="CHEBI:32814"/>
        <dbReference type="ChEBI" id="CHEBI:43474"/>
        <dbReference type="ChEBI" id="CHEBI:58228"/>
        <dbReference type="EC" id="2.1.3.2"/>
    </reaction>
</comment>
<dbReference type="GO" id="GO:0044205">
    <property type="term" value="P:'de novo' UMP biosynthetic process"/>
    <property type="evidence" value="ECO:0007669"/>
    <property type="project" value="UniProtKB-UniPathway"/>
</dbReference>
<comment type="similarity">
    <text evidence="2">Belongs to the aspartate/ornithine carbamoyltransferase superfamily. ATCase family.</text>
</comment>
<keyword evidence="5" id="KW-0665">Pyrimidine biosynthesis</keyword>
<dbReference type="InterPro" id="IPR036901">
    <property type="entry name" value="Asp/Orn_carbamoylTrfase_sf"/>
</dbReference>
<comment type="pathway">
    <text evidence="1">Pyrimidine metabolism; UMP biosynthesis via de novo pathway; (S)-dihydroorotate from bicarbonate: step 2/3.</text>
</comment>
<proteinExistence type="inferred from homology"/>
<dbReference type="PANTHER" id="PTHR45753">
    <property type="entry name" value="ORNITHINE CARBAMOYLTRANSFERASE, MITOCHONDRIAL"/>
    <property type="match status" value="1"/>
</dbReference>
<name>A0A2M6WU68_9BACT</name>
<evidence type="ECO:0000259" key="11">
    <source>
        <dbReference type="Pfam" id="PF02729"/>
    </source>
</evidence>
<evidence type="ECO:0000256" key="7">
    <source>
        <dbReference type="ARBA" id="ARBA00048859"/>
    </source>
</evidence>
<dbReference type="PRINTS" id="PR00101">
    <property type="entry name" value="ATCASE"/>
</dbReference>